<keyword evidence="4" id="KW-1185">Reference proteome</keyword>
<dbReference type="InterPro" id="IPR006935">
    <property type="entry name" value="Helicase/UvrB_N"/>
</dbReference>
<dbReference type="AlphaFoldDB" id="A0A345SQW2"/>
<feature type="region of interest" description="Disordered" evidence="1">
    <location>
        <begin position="180"/>
        <end position="290"/>
    </location>
</feature>
<evidence type="ECO:0000313" key="4">
    <source>
        <dbReference type="Proteomes" id="UP000249340"/>
    </source>
</evidence>
<dbReference type="SUPFAM" id="SSF52540">
    <property type="entry name" value="P-loop containing nucleoside triphosphate hydrolases"/>
    <property type="match status" value="1"/>
</dbReference>
<dbReference type="GO" id="GO:0016787">
    <property type="term" value="F:hydrolase activity"/>
    <property type="evidence" value="ECO:0007669"/>
    <property type="project" value="InterPro"/>
</dbReference>
<dbReference type="Proteomes" id="UP000249340">
    <property type="component" value="Chromosome"/>
</dbReference>
<dbReference type="EMBL" id="CP031264">
    <property type="protein sequence ID" value="AXI76117.1"/>
    <property type="molecule type" value="Genomic_DNA"/>
</dbReference>
<dbReference type="SMART" id="SM00487">
    <property type="entry name" value="DEXDc"/>
    <property type="match status" value="1"/>
</dbReference>
<dbReference type="InterPro" id="IPR050742">
    <property type="entry name" value="Helicase_Restrict-Modif_Enz"/>
</dbReference>
<proteinExistence type="predicted"/>
<dbReference type="Gene3D" id="3.40.50.300">
    <property type="entry name" value="P-loop containing nucleotide triphosphate hydrolases"/>
    <property type="match status" value="1"/>
</dbReference>
<evidence type="ECO:0000313" key="3">
    <source>
        <dbReference type="EMBL" id="AXI76117.1"/>
    </source>
</evidence>
<dbReference type="InterPro" id="IPR027417">
    <property type="entry name" value="P-loop_NTPase"/>
</dbReference>
<reference evidence="4" key="1">
    <citation type="submission" date="2018-07" db="EMBL/GenBank/DDBJ databases">
        <title>Streptacidiphilus bronchialis DSM 106435 chromosome.</title>
        <authorList>
            <person name="Batra D."/>
            <person name="Gulvik C.A."/>
        </authorList>
    </citation>
    <scope>NUCLEOTIDE SEQUENCE [LARGE SCALE GENOMIC DNA]</scope>
    <source>
        <strain evidence="4">DSM 106435</strain>
    </source>
</reference>
<gene>
    <name evidence="3" type="ORF">C7M71_000075</name>
</gene>
<evidence type="ECO:0000256" key="1">
    <source>
        <dbReference type="SAM" id="MobiDB-lite"/>
    </source>
</evidence>
<name>A0A345SQW2_9ACTN</name>
<dbReference type="InterPro" id="IPR014001">
    <property type="entry name" value="Helicase_ATP-bd"/>
</dbReference>
<evidence type="ECO:0000259" key="2">
    <source>
        <dbReference type="PROSITE" id="PS51192"/>
    </source>
</evidence>
<protein>
    <recommendedName>
        <fullName evidence="2">Helicase ATP-binding domain-containing protein</fullName>
    </recommendedName>
</protein>
<feature type="compositionally biased region" description="Basic residues" evidence="1">
    <location>
        <begin position="258"/>
        <end position="267"/>
    </location>
</feature>
<accession>A0A345SQW2</accession>
<dbReference type="PANTHER" id="PTHR47396:SF1">
    <property type="entry name" value="ATP-DEPENDENT HELICASE IRC3-RELATED"/>
    <property type="match status" value="1"/>
</dbReference>
<dbReference type="PANTHER" id="PTHR47396">
    <property type="entry name" value="TYPE I RESTRICTION ENZYME ECOKI R PROTEIN"/>
    <property type="match status" value="1"/>
</dbReference>
<sequence>MPHKPIRLRPHQQRAVSAITAGLQRHSRVTVVAACGTGKTVIARASADTYTPHGNILVLAPSQDLVAQTAREWDCGRPDEKHIAVCALPPSGRGALCIPFTTSPAELARRVADHSGPTIVFSTYQSLPAIVEAHRRHGLPEWALAVADEAHHTTGSLDKSWGDIHDDAQIPAQRRLYMTATPRRWSHPKSRKPGAYKQPLASMDNPGSHRSLLERSDAAAAPGLDPGRSRRHLSLHAPLRSRPGHSCRTGPDGEDRRRRERRGRHGERPRTVHGTDSVAAPPTGRRHHGR</sequence>
<dbReference type="GO" id="GO:0005524">
    <property type="term" value="F:ATP binding"/>
    <property type="evidence" value="ECO:0007669"/>
    <property type="project" value="InterPro"/>
</dbReference>
<dbReference type="PROSITE" id="PS51192">
    <property type="entry name" value="HELICASE_ATP_BIND_1"/>
    <property type="match status" value="1"/>
</dbReference>
<feature type="domain" description="Helicase ATP-binding" evidence="2">
    <location>
        <begin position="20"/>
        <end position="200"/>
    </location>
</feature>
<organism evidence="3 4">
    <name type="scientific">Peterkaempfera bronchialis</name>
    <dbReference type="NCBI Taxonomy" id="2126346"/>
    <lineage>
        <taxon>Bacteria</taxon>
        <taxon>Bacillati</taxon>
        <taxon>Actinomycetota</taxon>
        <taxon>Actinomycetes</taxon>
        <taxon>Kitasatosporales</taxon>
        <taxon>Streptomycetaceae</taxon>
        <taxon>Peterkaempfera</taxon>
    </lineage>
</organism>
<dbReference type="OrthoDB" id="9776021at2"/>
<feature type="compositionally biased region" description="Basic residues" evidence="1">
    <location>
        <begin position="184"/>
        <end position="194"/>
    </location>
</feature>
<dbReference type="KEGG" id="stri:C7M71_000075"/>
<dbReference type="GO" id="GO:0005829">
    <property type="term" value="C:cytosol"/>
    <property type="evidence" value="ECO:0007669"/>
    <property type="project" value="TreeGrafter"/>
</dbReference>
<dbReference type="GO" id="GO:0003677">
    <property type="term" value="F:DNA binding"/>
    <property type="evidence" value="ECO:0007669"/>
    <property type="project" value="InterPro"/>
</dbReference>
<dbReference type="Pfam" id="PF04851">
    <property type="entry name" value="ResIII"/>
    <property type="match status" value="1"/>
</dbReference>